<evidence type="ECO:0000256" key="5">
    <source>
        <dbReference type="ARBA" id="ARBA00022833"/>
    </source>
</evidence>
<evidence type="ECO:0000256" key="2">
    <source>
        <dbReference type="ARBA" id="ARBA00008873"/>
    </source>
</evidence>
<protein>
    <submittedName>
        <fullName evidence="12">Cation efflux protein</fullName>
    </submittedName>
</protein>
<keyword evidence="6 9" id="KW-1133">Transmembrane helix</keyword>
<feature type="compositionally biased region" description="Basic residues" evidence="8">
    <location>
        <begin position="140"/>
        <end position="155"/>
    </location>
</feature>
<evidence type="ECO:0000256" key="1">
    <source>
        <dbReference type="ARBA" id="ARBA00004141"/>
    </source>
</evidence>
<proteinExistence type="inferred from homology"/>
<feature type="region of interest" description="Disordered" evidence="8">
    <location>
        <begin position="140"/>
        <end position="172"/>
    </location>
</feature>
<evidence type="ECO:0000256" key="7">
    <source>
        <dbReference type="ARBA" id="ARBA00023136"/>
    </source>
</evidence>
<evidence type="ECO:0000256" key="4">
    <source>
        <dbReference type="ARBA" id="ARBA00022692"/>
    </source>
</evidence>
<evidence type="ECO:0000259" key="10">
    <source>
        <dbReference type="Pfam" id="PF01545"/>
    </source>
</evidence>
<evidence type="ECO:0000313" key="12">
    <source>
        <dbReference type="EMBL" id="KAJ9160933.1"/>
    </source>
</evidence>
<comment type="similarity">
    <text evidence="2">Belongs to the cation diffusion facilitator (CDF) transporter (TC 2.A.4) family. SLC30A subfamily.</text>
</comment>
<evidence type="ECO:0000256" key="6">
    <source>
        <dbReference type="ARBA" id="ARBA00022989"/>
    </source>
</evidence>
<feature type="transmembrane region" description="Helical" evidence="9">
    <location>
        <begin position="201"/>
        <end position="225"/>
    </location>
</feature>
<keyword evidence="5" id="KW-0862">Zinc</keyword>
<dbReference type="AlphaFoldDB" id="A0AA38RY76"/>
<dbReference type="SUPFAM" id="SSF161111">
    <property type="entry name" value="Cation efflux protein transmembrane domain-like"/>
    <property type="match status" value="1"/>
</dbReference>
<dbReference type="EMBL" id="JANBVN010000029">
    <property type="protein sequence ID" value="KAJ9160933.1"/>
    <property type="molecule type" value="Genomic_DNA"/>
</dbReference>
<dbReference type="PANTHER" id="PTHR45820:SF5">
    <property type="entry name" value="DIFFUSION FACILITATOR FAMILY METAL ION TRANSPORTER, PUTATIVE-RELATED"/>
    <property type="match status" value="1"/>
</dbReference>
<evidence type="ECO:0000259" key="11">
    <source>
        <dbReference type="Pfam" id="PF16916"/>
    </source>
</evidence>
<sequence>MKFKFGSKERLIATLSISTLWFVAEICVAFKTGSLALIADAFHSMNDLLGFSVALAAVHMSERSASRKDLSFGWQRAQMLGAFFNGVFLLALGISIFLQSLERFISLERVEDPKLVMILGCVGLTVNTISALFLHQHHDHGPGHNHGHSHSHSHSQSHDSPSDVGDDSGSTSAELQPLHLHVDHRHTLCTEKKPGRDLNMLGVMIHVMGDAINNIGVIIAALIIWKTNYDARYYADPAAGMFIALMIFFSSIPLVKNSGTILLQSAPRGVDLGDVRHDIEKIPGIESVHELHVWRLDQKKAIATAHVMVSDQSVSSFMEKAKTVSECLHAYGIHSATIQPELVAKPLDPASEPVVGSSSVFASASASSTMVRNRKHPITSLRVCQMLCGKGICENLMCCTAQM</sequence>
<dbReference type="Pfam" id="PF16916">
    <property type="entry name" value="ZT_dimer"/>
    <property type="match status" value="1"/>
</dbReference>
<feature type="compositionally biased region" description="Low complexity" evidence="8">
    <location>
        <begin position="162"/>
        <end position="172"/>
    </location>
</feature>
<name>A0AA38RY76_9PEZI</name>
<comment type="caution">
    <text evidence="12">The sequence shown here is derived from an EMBL/GenBank/DDBJ whole genome shotgun (WGS) entry which is preliminary data.</text>
</comment>
<dbReference type="Pfam" id="PF01545">
    <property type="entry name" value="Cation_efflux"/>
    <property type="match status" value="1"/>
</dbReference>
<keyword evidence="3" id="KW-0813">Transport</keyword>
<dbReference type="NCBIfam" id="TIGR01297">
    <property type="entry name" value="CDF"/>
    <property type="match status" value="1"/>
</dbReference>
<dbReference type="InterPro" id="IPR002524">
    <property type="entry name" value="Cation_efflux"/>
</dbReference>
<evidence type="ECO:0000256" key="9">
    <source>
        <dbReference type="SAM" id="Phobius"/>
    </source>
</evidence>
<gene>
    <name evidence="12" type="ORF">NKR19_g2804</name>
</gene>
<feature type="domain" description="Cation efflux protein transmembrane" evidence="10">
    <location>
        <begin position="11"/>
        <end position="263"/>
    </location>
</feature>
<feature type="transmembrane region" description="Helical" evidence="9">
    <location>
        <begin position="12"/>
        <end position="31"/>
    </location>
</feature>
<dbReference type="Proteomes" id="UP001174691">
    <property type="component" value="Unassembled WGS sequence"/>
</dbReference>
<feature type="transmembrane region" description="Helical" evidence="9">
    <location>
        <begin position="115"/>
        <end position="134"/>
    </location>
</feature>
<dbReference type="SUPFAM" id="SSF160240">
    <property type="entry name" value="Cation efflux protein cytoplasmic domain-like"/>
    <property type="match status" value="1"/>
</dbReference>
<evidence type="ECO:0000256" key="8">
    <source>
        <dbReference type="SAM" id="MobiDB-lite"/>
    </source>
</evidence>
<dbReference type="GO" id="GO:0016020">
    <property type="term" value="C:membrane"/>
    <property type="evidence" value="ECO:0007669"/>
    <property type="project" value="UniProtKB-SubCell"/>
</dbReference>
<comment type="subcellular location">
    <subcellularLocation>
        <location evidence="1">Membrane</location>
        <topology evidence="1">Multi-pass membrane protein</topology>
    </subcellularLocation>
</comment>
<feature type="transmembrane region" description="Helical" evidence="9">
    <location>
        <begin position="237"/>
        <end position="255"/>
    </location>
</feature>
<organism evidence="12 13">
    <name type="scientific">Coniochaeta hoffmannii</name>
    <dbReference type="NCBI Taxonomy" id="91930"/>
    <lineage>
        <taxon>Eukaryota</taxon>
        <taxon>Fungi</taxon>
        <taxon>Dikarya</taxon>
        <taxon>Ascomycota</taxon>
        <taxon>Pezizomycotina</taxon>
        <taxon>Sordariomycetes</taxon>
        <taxon>Sordariomycetidae</taxon>
        <taxon>Coniochaetales</taxon>
        <taxon>Coniochaetaceae</taxon>
        <taxon>Coniochaeta</taxon>
    </lineage>
</organism>
<dbReference type="PANTHER" id="PTHR45820">
    <property type="entry name" value="FI23527P1"/>
    <property type="match status" value="1"/>
</dbReference>
<keyword evidence="7 9" id="KW-0472">Membrane</keyword>
<keyword evidence="4 9" id="KW-0812">Transmembrane</keyword>
<dbReference type="InterPro" id="IPR036837">
    <property type="entry name" value="Cation_efflux_CTD_sf"/>
</dbReference>
<dbReference type="GO" id="GO:0006882">
    <property type="term" value="P:intracellular zinc ion homeostasis"/>
    <property type="evidence" value="ECO:0007669"/>
    <property type="project" value="TreeGrafter"/>
</dbReference>
<dbReference type="InterPro" id="IPR027469">
    <property type="entry name" value="Cation_efflux_TMD_sf"/>
</dbReference>
<feature type="domain" description="Cation efflux protein cytoplasmic" evidence="11">
    <location>
        <begin position="267"/>
        <end position="341"/>
    </location>
</feature>
<dbReference type="InterPro" id="IPR027470">
    <property type="entry name" value="Cation_efflux_CTD"/>
</dbReference>
<keyword evidence="13" id="KW-1185">Reference proteome</keyword>
<dbReference type="Gene3D" id="1.20.1510.10">
    <property type="entry name" value="Cation efflux protein transmembrane domain"/>
    <property type="match status" value="1"/>
</dbReference>
<dbReference type="GO" id="GO:0005385">
    <property type="term" value="F:zinc ion transmembrane transporter activity"/>
    <property type="evidence" value="ECO:0007669"/>
    <property type="project" value="TreeGrafter"/>
</dbReference>
<reference evidence="12" key="1">
    <citation type="submission" date="2022-07" db="EMBL/GenBank/DDBJ databases">
        <title>Fungi with potential for degradation of polypropylene.</title>
        <authorList>
            <person name="Gostincar C."/>
        </authorList>
    </citation>
    <scope>NUCLEOTIDE SEQUENCE</scope>
    <source>
        <strain evidence="12">EXF-13287</strain>
    </source>
</reference>
<evidence type="ECO:0000313" key="13">
    <source>
        <dbReference type="Proteomes" id="UP001174691"/>
    </source>
</evidence>
<accession>A0AA38RY76</accession>
<dbReference type="InterPro" id="IPR058533">
    <property type="entry name" value="Cation_efflux_TM"/>
</dbReference>
<feature type="transmembrane region" description="Helical" evidence="9">
    <location>
        <begin position="79"/>
        <end position="100"/>
    </location>
</feature>
<evidence type="ECO:0000256" key="3">
    <source>
        <dbReference type="ARBA" id="ARBA00022448"/>
    </source>
</evidence>